<evidence type="ECO:0000259" key="3">
    <source>
        <dbReference type="Pfam" id="PF01558"/>
    </source>
</evidence>
<feature type="region of interest" description="Disordered" evidence="2">
    <location>
        <begin position="446"/>
        <end position="467"/>
    </location>
</feature>
<dbReference type="PANTHER" id="PTHR32154:SF16">
    <property type="entry name" value="PYRUVATE FLAVODOXIN_FERREDOXIN OXIDOREDUCTASE DOMAIN PROTEIN"/>
    <property type="match status" value="1"/>
</dbReference>
<dbReference type="SUPFAM" id="SSF52922">
    <property type="entry name" value="TK C-terminal domain-like"/>
    <property type="match status" value="1"/>
</dbReference>
<dbReference type="PANTHER" id="PTHR32154">
    <property type="entry name" value="PYRUVATE-FLAVODOXIN OXIDOREDUCTASE-RELATED"/>
    <property type="match status" value="1"/>
</dbReference>
<dbReference type="CDD" id="cd07034">
    <property type="entry name" value="TPP_PYR_PFOR_IOR-alpha_like"/>
    <property type="match status" value="1"/>
</dbReference>
<dbReference type="InterPro" id="IPR033412">
    <property type="entry name" value="PFOR_II"/>
</dbReference>
<organism evidence="6 7">
    <name type="scientific">Limnochorda pilosa</name>
    <dbReference type="NCBI Taxonomy" id="1555112"/>
    <lineage>
        <taxon>Bacteria</taxon>
        <taxon>Bacillati</taxon>
        <taxon>Bacillota</taxon>
        <taxon>Limnochordia</taxon>
        <taxon>Limnochordales</taxon>
        <taxon>Limnochordaceae</taxon>
        <taxon>Limnochorda</taxon>
    </lineage>
</organism>
<dbReference type="Gene3D" id="3.40.50.920">
    <property type="match status" value="1"/>
</dbReference>
<dbReference type="InterPro" id="IPR002880">
    <property type="entry name" value="Pyrv_Fd/Flavodoxin_OxRdtase_N"/>
</dbReference>
<evidence type="ECO:0000313" key="6">
    <source>
        <dbReference type="EMBL" id="BAS29220.1"/>
    </source>
</evidence>
<dbReference type="EMBL" id="AP014924">
    <property type="protein sequence ID" value="BAS29220.1"/>
    <property type="molecule type" value="Genomic_DNA"/>
</dbReference>
<sequence length="648" mass="69770">MSTDRTDIAWRIGGPQGKGVDTAAGIFGRACAAGGFHVFGRREYYSNIMGRHSYFDVRVTGRPVGVHRDRVDLLVTFDTETLVRHAVSVAPGGVLLHDASAADVAIDAMGFLDDPLQEELAAYLAERDLPPTTAGLLEDARRRGVTVLPVSYGDLTEALTHELGASRASADRMLNTVAVALSAALIKYDPDRVKRGVALTFGDRSKLVEMNRQAVDLAYAHARRSWDLDAVPLRLGVRPERPRRLFVTGTQAVAMGKIAGGLAFQTYYPISPATDESVYLEAHATFPTTDGGQGSVLVWQTEDELAAVTAATGAALTGARSATATSGPGFSLMTEGIGWAGINEVPLVVTVYQRGGPATGLPTRTEQGDLQFAVHGGHGDFPRIVLASGDVTEAFQDAAQAFSYAERYQTVVIHLMDKALASTTLTTEPFDTSRLAIDRGLVANPASDGSNGTVSFPRFRPSETGLSPRPYLGQPGGMHWLTGAEHTELGRVTEDPITREQQVEKRLRKLQLAAREIPAEEKLRLYGDASAPLTLVSWGSNKAAILEVLERLAEEGVTARHIQLRLLWPFPSAELEPLLATARPLVAVETNATGQMARLLREQTGRAPDHLVLKYSGRPISVEQLLDALHQILSGAAGPRLVIRNPYE</sequence>
<proteinExistence type="predicted"/>
<reference evidence="7" key="1">
    <citation type="submission" date="2015-07" db="EMBL/GenBank/DDBJ databases">
        <title>Complete genome sequence and phylogenetic analysis of Limnochorda pilosa.</title>
        <authorList>
            <person name="Watanabe M."/>
            <person name="Kojima H."/>
            <person name="Fukui M."/>
        </authorList>
    </citation>
    <scope>NUCLEOTIDE SEQUENCE [LARGE SCALE GENOMIC DNA]</scope>
    <source>
        <strain evidence="7">HC45</strain>
    </source>
</reference>
<dbReference type="Pfam" id="PF17147">
    <property type="entry name" value="PFOR_II"/>
    <property type="match status" value="1"/>
</dbReference>
<feature type="domain" description="Pyruvate:ferredoxin oxidoreductase core" evidence="5">
    <location>
        <begin position="534"/>
        <end position="624"/>
    </location>
</feature>
<name>A0A0K2SQ25_LIMPI</name>
<dbReference type="FunFam" id="3.40.50.970:FF:000022">
    <property type="entry name" value="2-oxoglutarate ferredoxin oxidoreductase alpha subunit"/>
    <property type="match status" value="1"/>
</dbReference>
<evidence type="ECO:0000259" key="4">
    <source>
        <dbReference type="Pfam" id="PF01855"/>
    </source>
</evidence>
<dbReference type="AlphaFoldDB" id="A0A0K2SQ25"/>
<dbReference type="Gene3D" id="3.40.920.10">
    <property type="entry name" value="Pyruvate-ferredoxin oxidoreductase, PFOR, domain III"/>
    <property type="match status" value="1"/>
</dbReference>
<evidence type="ECO:0000256" key="2">
    <source>
        <dbReference type="SAM" id="MobiDB-lite"/>
    </source>
</evidence>
<dbReference type="InterPro" id="IPR002869">
    <property type="entry name" value="Pyrv_flavodox_OxRed_cen"/>
</dbReference>
<keyword evidence="7" id="KW-1185">Reference proteome</keyword>
<dbReference type="GO" id="GO:0006979">
    <property type="term" value="P:response to oxidative stress"/>
    <property type="evidence" value="ECO:0007669"/>
    <property type="project" value="TreeGrafter"/>
</dbReference>
<dbReference type="InterPro" id="IPR009014">
    <property type="entry name" value="Transketo_C/PFOR_II"/>
</dbReference>
<dbReference type="STRING" id="1555112.LIP_3408"/>
<evidence type="ECO:0000256" key="1">
    <source>
        <dbReference type="ARBA" id="ARBA00023002"/>
    </source>
</evidence>
<dbReference type="KEGG" id="lpil:LIP_3408"/>
<dbReference type="InterPro" id="IPR019752">
    <property type="entry name" value="Pyrv/ketoisovalerate_OxRed_cat"/>
</dbReference>
<dbReference type="NCBIfam" id="TIGR03710">
    <property type="entry name" value="OAFO_sf"/>
    <property type="match status" value="1"/>
</dbReference>
<dbReference type="InterPro" id="IPR029061">
    <property type="entry name" value="THDP-binding"/>
</dbReference>
<dbReference type="SUPFAM" id="SSF52518">
    <property type="entry name" value="Thiamin diphosphate-binding fold (THDP-binding)"/>
    <property type="match status" value="1"/>
</dbReference>
<dbReference type="Pfam" id="PF01558">
    <property type="entry name" value="POR"/>
    <property type="match status" value="1"/>
</dbReference>
<dbReference type="Gene3D" id="3.40.50.970">
    <property type="match status" value="1"/>
</dbReference>
<feature type="domain" description="Pyruvate/ketoisovalerate oxidoreductase catalytic" evidence="3">
    <location>
        <begin position="17"/>
        <end position="220"/>
    </location>
</feature>
<keyword evidence="1" id="KW-0560">Oxidoreductase</keyword>
<feature type="domain" description="Pyruvate flavodoxin/ferredoxin oxidoreductase pyrimidine binding" evidence="4">
    <location>
        <begin position="256"/>
        <end position="429"/>
    </location>
</feature>
<reference evidence="7" key="2">
    <citation type="journal article" date="2016" name="Int. J. Syst. Evol. Microbiol.">
        <title>Complete genome sequence and cell structure of Limnochorda pilosa, a Gram-negative spore-former within the phylum Firmicutes.</title>
        <authorList>
            <person name="Watanabe M."/>
            <person name="Kojima H."/>
            <person name="Fukui M."/>
        </authorList>
    </citation>
    <scope>NUCLEOTIDE SEQUENCE [LARGE SCALE GENOMIC DNA]</scope>
    <source>
        <strain evidence="7">HC45</strain>
    </source>
</reference>
<dbReference type="PATRIC" id="fig|1555112.3.peg.3444"/>
<dbReference type="InterPro" id="IPR050722">
    <property type="entry name" value="Pyruvate:ferred/Flavod_OxRd"/>
</dbReference>
<accession>A0A0K2SQ25</accession>
<evidence type="ECO:0000259" key="5">
    <source>
        <dbReference type="Pfam" id="PF17147"/>
    </source>
</evidence>
<dbReference type="InterPro" id="IPR022367">
    <property type="entry name" value="2-oxoacid/accept_OxRdtase_asu"/>
</dbReference>
<dbReference type="Proteomes" id="UP000065807">
    <property type="component" value="Chromosome"/>
</dbReference>
<evidence type="ECO:0000313" key="7">
    <source>
        <dbReference type="Proteomes" id="UP000065807"/>
    </source>
</evidence>
<gene>
    <name evidence="6" type="ORF">LIP_3408</name>
</gene>
<dbReference type="SUPFAM" id="SSF53323">
    <property type="entry name" value="Pyruvate-ferredoxin oxidoreductase, PFOR, domain III"/>
    <property type="match status" value="1"/>
</dbReference>
<dbReference type="RefSeq" id="WP_198409589.1">
    <property type="nucleotide sequence ID" value="NZ_AP014924.1"/>
</dbReference>
<dbReference type="Pfam" id="PF01855">
    <property type="entry name" value="POR_N"/>
    <property type="match status" value="1"/>
</dbReference>
<dbReference type="GO" id="GO:0016903">
    <property type="term" value="F:oxidoreductase activity, acting on the aldehyde or oxo group of donors"/>
    <property type="evidence" value="ECO:0007669"/>
    <property type="project" value="InterPro"/>
</dbReference>
<protein>
    <submittedName>
        <fullName evidence="6">2-oxoglutarate ferredoxin oxidoreductase subunit alpha</fullName>
    </submittedName>
</protein>